<organism evidence="4 5">
    <name type="scientific">Novosphingobium guangzhouense</name>
    <dbReference type="NCBI Taxonomy" id="1850347"/>
    <lineage>
        <taxon>Bacteria</taxon>
        <taxon>Pseudomonadati</taxon>
        <taxon>Pseudomonadota</taxon>
        <taxon>Alphaproteobacteria</taxon>
        <taxon>Sphingomonadales</taxon>
        <taxon>Sphingomonadaceae</taxon>
        <taxon>Novosphingobium</taxon>
    </lineage>
</organism>
<dbReference type="Proteomes" id="UP000236327">
    <property type="component" value="Unassembled WGS sequence"/>
</dbReference>
<comment type="similarity">
    <text evidence="2">Belongs to the CDP-alcohol phosphatidyltransferase class-I family.</text>
</comment>
<dbReference type="Gene3D" id="1.20.120.1760">
    <property type="match status" value="1"/>
</dbReference>
<name>A0A2K2G2D4_9SPHN</name>
<feature type="transmembrane region" description="Helical" evidence="3">
    <location>
        <begin position="272"/>
        <end position="291"/>
    </location>
</feature>
<gene>
    <name evidence="4" type="ORF">A8V01_04470</name>
</gene>
<keyword evidence="3" id="KW-0812">Transmembrane</keyword>
<evidence type="ECO:0000256" key="3">
    <source>
        <dbReference type="SAM" id="Phobius"/>
    </source>
</evidence>
<dbReference type="InterPro" id="IPR048254">
    <property type="entry name" value="CDP_ALCOHOL_P_TRANSF_CS"/>
</dbReference>
<keyword evidence="5" id="KW-1185">Reference proteome</keyword>
<evidence type="ECO:0008006" key="6">
    <source>
        <dbReference type="Google" id="ProtNLM"/>
    </source>
</evidence>
<feature type="transmembrane region" description="Helical" evidence="3">
    <location>
        <begin position="41"/>
        <end position="68"/>
    </location>
</feature>
<dbReference type="GO" id="GO:0016020">
    <property type="term" value="C:membrane"/>
    <property type="evidence" value="ECO:0007669"/>
    <property type="project" value="InterPro"/>
</dbReference>
<dbReference type="InterPro" id="IPR043130">
    <property type="entry name" value="CDP-OH_PTrfase_TM_dom"/>
</dbReference>
<dbReference type="Pfam" id="PF01066">
    <property type="entry name" value="CDP-OH_P_transf"/>
    <property type="match status" value="1"/>
</dbReference>
<keyword evidence="3" id="KW-1133">Transmembrane helix</keyword>
<dbReference type="RefSeq" id="WP_103095825.1">
    <property type="nucleotide sequence ID" value="NZ_LYMM01000029.1"/>
</dbReference>
<comment type="caution">
    <text evidence="4">The sequence shown here is derived from an EMBL/GenBank/DDBJ whole genome shotgun (WGS) entry which is preliminary data.</text>
</comment>
<protein>
    <recommendedName>
        <fullName evidence="6">CDP-alcohol phosphatidyltransferase</fullName>
    </recommendedName>
</protein>
<evidence type="ECO:0000256" key="2">
    <source>
        <dbReference type="RuleBase" id="RU003750"/>
    </source>
</evidence>
<keyword evidence="3" id="KW-0472">Membrane</keyword>
<dbReference type="AlphaFoldDB" id="A0A2K2G2D4"/>
<dbReference type="GO" id="GO:0016780">
    <property type="term" value="F:phosphotransferase activity, for other substituted phosphate groups"/>
    <property type="evidence" value="ECO:0007669"/>
    <property type="project" value="InterPro"/>
</dbReference>
<dbReference type="InterPro" id="IPR000462">
    <property type="entry name" value="CDP-OH_P_trans"/>
</dbReference>
<sequence length="311" mass="33063">MDINAAKAKVGSGRSAVLPERPRELQDALNRRLYHPLARRLALLLSHTAVTPNMVSVAGAFLVVAAAVVYVQPFAPFAALLGLLIHMSWHVVDGADGDLARLTGRSGPKGEIVDGICDYASHVVLYLVLGFHLQQAIGPVAWVATLGAGFSRIVQANHYEALRRQYQWWAYGVPWLRQSSGSGAEQTGGAQVSGVLSRAYVALAGWLVPDAAAIDSALQDRSGEAAGGVGSGRRGMESVVRGMAGVLLPPRLLGANYRTLMLGVSMLAGSPLYYFLYEAVMLNGVLLVSIARSRRAVVRLGAVVSPLSTRR</sequence>
<proteinExistence type="inferred from homology"/>
<dbReference type="EMBL" id="LYMM01000029">
    <property type="protein sequence ID" value="PNU05162.1"/>
    <property type="molecule type" value="Genomic_DNA"/>
</dbReference>
<reference evidence="4 5" key="1">
    <citation type="submission" date="2016-05" db="EMBL/GenBank/DDBJ databases">
        <title>Complete genome sequence of Novosphingobium guangzhouense SA925(T).</title>
        <authorList>
            <person name="Sha S."/>
        </authorList>
    </citation>
    <scope>NUCLEOTIDE SEQUENCE [LARGE SCALE GENOMIC DNA]</scope>
    <source>
        <strain evidence="4 5">SA925</strain>
    </source>
</reference>
<evidence type="ECO:0000313" key="5">
    <source>
        <dbReference type="Proteomes" id="UP000236327"/>
    </source>
</evidence>
<dbReference type="GO" id="GO:0008654">
    <property type="term" value="P:phospholipid biosynthetic process"/>
    <property type="evidence" value="ECO:0007669"/>
    <property type="project" value="InterPro"/>
</dbReference>
<dbReference type="OrthoDB" id="7390033at2"/>
<dbReference type="PROSITE" id="PS00379">
    <property type="entry name" value="CDP_ALCOHOL_P_TRANSF"/>
    <property type="match status" value="1"/>
</dbReference>
<evidence type="ECO:0000313" key="4">
    <source>
        <dbReference type="EMBL" id="PNU05162.1"/>
    </source>
</evidence>
<accession>A0A2K2G2D4</accession>
<keyword evidence="1 2" id="KW-0808">Transferase</keyword>
<evidence type="ECO:0000256" key="1">
    <source>
        <dbReference type="ARBA" id="ARBA00022679"/>
    </source>
</evidence>